<dbReference type="PANTHER" id="PTHR12184:SF1">
    <property type="entry name" value="UBIQUINOL-CYTOCHROME-C REDUCTASE COMPLEX ASSEMBLY FACTOR 1"/>
    <property type="match status" value="1"/>
</dbReference>
<evidence type="ECO:0000259" key="2">
    <source>
        <dbReference type="Pfam" id="PF03981"/>
    </source>
</evidence>
<dbReference type="EMBL" id="JALJOV010000009">
    <property type="protein sequence ID" value="KAK9868871.1"/>
    <property type="molecule type" value="Genomic_DNA"/>
</dbReference>
<feature type="domain" description="Ubiquinol-cytochrome c chaperone" evidence="2">
    <location>
        <begin position="133"/>
        <end position="269"/>
    </location>
</feature>
<accession>A0AAW1TG56</accession>
<organism evidence="3 4">
    <name type="scientific">Apatococcus fuscideae</name>
    <dbReference type="NCBI Taxonomy" id="2026836"/>
    <lineage>
        <taxon>Eukaryota</taxon>
        <taxon>Viridiplantae</taxon>
        <taxon>Chlorophyta</taxon>
        <taxon>core chlorophytes</taxon>
        <taxon>Trebouxiophyceae</taxon>
        <taxon>Chlorellales</taxon>
        <taxon>Chlorellaceae</taxon>
        <taxon>Apatococcus</taxon>
    </lineage>
</organism>
<keyword evidence="4" id="KW-1185">Reference proteome</keyword>
<dbReference type="Pfam" id="PF03981">
    <property type="entry name" value="Ubiq_cyt_C_chap"/>
    <property type="match status" value="1"/>
</dbReference>
<sequence length="274" mass="30429">MIRRGSVFIARVTHCQLRANCDLARLAAVTQGLPEGSQTWSQLHSWTRGFATSGASAGGTTSSSAAVFTSKPQTLEFDRPVEVPQEGVEQSWWKKWALVAGGYYSKESRLLRGARHAYEAVTEQAGNTALYEAIGLEKRFAHEYSILCIHVWLLLLRLRQEGKEGAELAQMMYEDFQEDVEMRVRASGVKVRLGHHLKELEKSFYGSSMAFDQALEGKEELSAALVRNVYGEESGLQAQASSLANYIKREIACLKITPTEALMTGKFRFSSGLP</sequence>
<dbReference type="InterPro" id="IPR021150">
    <property type="entry name" value="Ubiq_cyt_c_chap"/>
</dbReference>
<comment type="caution">
    <text evidence="3">The sequence shown here is derived from an EMBL/GenBank/DDBJ whole genome shotgun (WGS) entry which is preliminary data.</text>
</comment>
<evidence type="ECO:0000313" key="4">
    <source>
        <dbReference type="Proteomes" id="UP001485043"/>
    </source>
</evidence>
<name>A0AAW1TG56_9CHLO</name>
<evidence type="ECO:0000256" key="1">
    <source>
        <dbReference type="ARBA" id="ARBA00006407"/>
    </source>
</evidence>
<dbReference type="GO" id="GO:0005739">
    <property type="term" value="C:mitochondrion"/>
    <property type="evidence" value="ECO:0007669"/>
    <property type="project" value="TreeGrafter"/>
</dbReference>
<gene>
    <name evidence="3" type="ORF">WJX84_005473</name>
</gene>
<proteinExistence type="inferred from homology"/>
<reference evidence="3 4" key="1">
    <citation type="journal article" date="2024" name="Nat. Commun.">
        <title>Phylogenomics reveals the evolutionary origins of lichenization in chlorophyte algae.</title>
        <authorList>
            <person name="Puginier C."/>
            <person name="Libourel C."/>
            <person name="Otte J."/>
            <person name="Skaloud P."/>
            <person name="Haon M."/>
            <person name="Grisel S."/>
            <person name="Petersen M."/>
            <person name="Berrin J.G."/>
            <person name="Delaux P.M."/>
            <person name="Dal Grande F."/>
            <person name="Keller J."/>
        </authorList>
    </citation>
    <scope>NUCLEOTIDE SEQUENCE [LARGE SCALE GENOMIC DNA]</scope>
    <source>
        <strain evidence="3 4">SAG 2523</strain>
    </source>
</reference>
<comment type="similarity">
    <text evidence="1">Belongs to the CBP3 family.</text>
</comment>
<dbReference type="PANTHER" id="PTHR12184">
    <property type="entry name" value="UBIQUINOL-CYTOCHROME C REDUCTASE COMPLEX ASSEMBLY FACTOR 1 FAMILY MEMBER"/>
    <property type="match status" value="1"/>
</dbReference>
<evidence type="ECO:0000313" key="3">
    <source>
        <dbReference type="EMBL" id="KAK9868871.1"/>
    </source>
</evidence>
<protein>
    <recommendedName>
        <fullName evidence="2">Ubiquinol-cytochrome c chaperone domain-containing protein</fullName>
    </recommendedName>
</protein>
<dbReference type="GO" id="GO:0034551">
    <property type="term" value="P:mitochondrial respiratory chain complex III assembly"/>
    <property type="evidence" value="ECO:0007669"/>
    <property type="project" value="TreeGrafter"/>
</dbReference>
<dbReference type="AlphaFoldDB" id="A0AAW1TG56"/>
<dbReference type="Proteomes" id="UP001485043">
    <property type="component" value="Unassembled WGS sequence"/>
</dbReference>
<dbReference type="InterPro" id="IPR007129">
    <property type="entry name" value="Ubiqinol_cyt_c_chaperone_CPB3"/>
</dbReference>